<proteinExistence type="predicted"/>
<reference evidence="2 3" key="1">
    <citation type="submission" date="2016-10" db="EMBL/GenBank/DDBJ databases">
        <authorList>
            <person name="Varghese N."/>
            <person name="Submissions S."/>
        </authorList>
    </citation>
    <scope>NUCLEOTIDE SEQUENCE [LARGE SCALE GENOMIC DNA]</scope>
    <source>
        <strain evidence="2 3">CGMCC 1.6497</strain>
    </source>
</reference>
<protein>
    <submittedName>
        <fullName evidence="2">Uncharacterized protein</fullName>
    </submittedName>
</protein>
<dbReference type="EMBL" id="FNJC01000004">
    <property type="protein sequence ID" value="SDP39911.1"/>
    <property type="molecule type" value="Genomic_DNA"/>
</dbReference>
<evidence type="ECO:0000256" key="1">
    <source>
        <dbReference type="SAM" id="Phobius"/>
    </source>
</evidence>
<gene>
    <name evidence="2" type="ORF">SAMN04488061_2854</name>
</gene>
<keyword evidence="3" id="KW-1185">Reference proteome</keyword>
<feature type="transmembrane region" description="Helical" evidence="1">
    <location>
        <begin position="33"/>
        <end position="51"/>
    </location>
</feature>
<comment type="caution">
    <text evidence="2">The sequence shown here is derived from an EMBL/GenBank/DDBJ whole genome shotgun (WGS) entry which is preliminary data.</text>
</comment>
<keyword evidence="1" id="KW-1133">Transmembrane helix</keyword>
<accession>A0A1H0SDM5</accession>
<keyword evidence="1" id="KW-0812">Transmembrane</keyword>
<keyword evidence="1" id="KW-0472">Membrane</keyword>
<sequence>MSLIRVLLAGIGLMGIAKVWENLGDSSAVAWQQFAFLWGYGAVTWALGGLVERVGRLEQKKRKP</sequence>
<evidence type="ECO:0000313" key="3">
    <source>
        <dbReference type="Proteomes" id="UP000198795"/>
    </source>
</evidence>
<evidence type="ECO:0000313" key="2">
    <source>
        <dbReference type="EMBL" id="SDP39911.1"/>
    </source>
</evidence>
<organism evidence="2 3">
    <name type="scientific">Filomicrobium insigne</name>
    <dbReference type="NCBI Taxonomy" id="418854"/>
    <lineage>
        <taxon>Bacteria</taxon>
        <taxon>Pseudomonadati</taxon>
        <taxon>Pseudomonadota</taxon>
        <taxon>Alphaproteobacteria</taxon>
        <taxon>Hyphomicrobiales</taxon>
        <taxon>Hyphomicrobiaceae</taxon>
        <taxon>Filomicrobium</taxon>
    </lineage>
</organism>
<dbReference type="RefSeq" id="WP_090229637.1">
    <property type="nucleotide sequence ID" value="NZ_FNJC01000004.1"/>
</dbReference>
<dbReference type="Proteomes" id="UP000198795">
    <property type="component" value="Unassembled WGS sequence"/>
</dbReference>
<name>A0A1H0SDM5_9HYPH</name>